<gene>
    <name evidence="7" type="ORF">IP90_00693</name>
</gene>
<dbReference type="SUPFAM" id="SSF55073">
    <property type="entry name" value="Nucleotide cyclase"/>
    <property type="match status" value="1"/>
</dbReference>
<keyword evidence="8" id="KW-1185">Reference proteome</keyword>
<comment type="cofactor">
    <cofactor evidence="1">
        <name>Mg(2+)</name>
        <dbReference type="ChEBI" id="CHEBI:18420"/>
    </cofactor>
</comment>
<evidence type="ECO:0000313" key="7">
    <source>
        <dbReference type="EMBL" id="TWI04560.1"/>
    </source>
</evidence>
<keyword evidence="5" id="KW-0812">Transmembrane</keyword>
<protein>
    <recommendedName>
        <fullName evidence="2">diguanylate cyclase</fullName>
        <ecNumber evidence="2">2.7.7.65</ecNumber>
    </recommendedName>
</protein>
<dbReference type="OrthoDB" id="9803824at2"/>
<comment type="catalytic activity">
    <reaction evidence="3">
        <text>2 GTP = 3',3'-c-di-GMP + 2 diphosphate</text>
        <dbReference type="Rhea" id="RHEA:24898"/>
        <dbReference type="ChEBI" id="CHEBI:33019"/>
        <dbReference type="ChEBI" id="CHEBI:37565"/>
        <dbReference type="ChEBI" id="CHEBI:58805"/>
        <dbReference type="EC" id="2.7.7.65"/>
    </reaction>
</comment>
<evidence type="ECO:0000256" key="4">
    <source>
        <dbReference type="SAM" id="Coils"/>
    </source>
</evidence>
<dbReference type="SMART" id="SM00267">
    <property type="entry name" value="GGDEF"/>
    <property type="match status" value="1"/>
</dbReference>
<evidence type="ECO:0000256" key="5">
    <source>
        <dbReference type="SAM" id="Phobius"/>
    </source>
</evidence>
<feature type="transmembrane region" description="Helical" evidence="5">
    <location>
        <begin position="57"/>
        <end position="77"/>
    </location>
</feature>
<sequence>MLLGLTTGKTAEVEEIAPDARMRGLRFIARIHRMRTLGWGLGVLSIASVLYQQQAPLLAWIALLVNGYVWPHMAWLAARRSRDPARAELRSLVLDSVLGGAWIAMMQFNLLPSALLAVMLSVDKIGVAGWRFLARTAIAQVLACAATSALLGFPVQLHSSMLNIVASLPFLFGYPMAISTAAYALGRRVLRQNRMLEHLNRIDDVTGLFNRRHWEEVAGKELARCLRTRRPAVVMMIDVDDFKQINDRHGHVVGDAVLRCVADVLKTSLREIDTPARYGGDEFCVLLAETRMDGAREVAERLRAEVEAIECALAPQVRCTVSIGLAEASRVLVSVQDWVNVADIAMYQAKHHGRNRAEAVSAAKALRNSSL</sequence>
<dbReference type="CDD" id="cd01949">
    <property type="entry name" value="GGDEF"/>
    <property type="match status" value="1"/>
</dbReference>
<dbReference type="Pfam" id="PF05230">
    <property type="entry name" value="MASE2"/>
    <property type="match status" value="1"/>
</dbReference>
<keyword evidence="4" id="KW-0175">Coiled coil</keyword>
<dbReference type="RefSeq" id="WP_144898250.1">
    <property type="nucleotide sequence ID" value="NZ_VLKN01000002.1"/>
</dbReference>
<keyword evidence="5" id="KW-0472">Membrane</keyword>
<dbReference type="GO" id="GO:0005886">
    <property type="term" value="C:plasma membrane"/>
    <property type="evidence" value="ECO:0007669"/>
    <property type="project" value="TreeGrafter"/>
</dbReference>
<reference evidence="7 8" key="1">
    <citation type="journal article" date="2015" name="Stand. Genomic Sci.">
        <title>Genomic Encyclopedia of Bacterial and Archaeal Type Strains, Phase III: the genomes of soil and plant-associated and newly described type strains.</title>
        <authorList>
            <person name="Whitman W.B."/>
            <person name="Woyke T."/>
            <person name="Klenk H.P."/>
            <person name="Zhou Y."/>
            <person name="Lilburn T.G."/>
            <person name="Beck B.J."/>
            <person name="De Vos P."/>
            <person name="Vandamme P."/>
            <person name="Eisen J.A."/>
            <person name="Garrity G."/>
            <person name="Hugenholtz P."/>
            <person name="Kyrpides N.C."/>
        </authorList>
    </citation>
    <scope>NUCLEOTIDE SEQUENCE [LARGE SCALE GENOMIC DNA]</scope>
    <source>
        <strain evidence="7 8">CGMCC 1.10821</strain>
    </source>
</reference>
<evidence type="ECO:0000256" key="3">
    <source>
        <dbReference type="ARBA" id="ARBA00034247"/>
    </source>
</evidence>
<dbReference type="AlphaFoldDB" id="A0A562LA99"/>
<dbReference type="PROSITE" id="PS50887">
    <property type="entry name" value="GGDEF"/>
    <property type="match status" value="1"/>
</dbReference>
<dbReference type="Gene3D" id="3.30.70.270">
    <property type="match status" value="1"/>
</dbReference>
<organism evidence="7 8">
    <name type="scientific">Luteimonas cucumeris</name>
    <dbReference type="NCBI Taxonomy" id="985012"/>
    <lineage>
        <taxon>Bacteria</taxon>
        <taxon>Pseudomonadati</taxon>
        <taxon>Pseudomonadota</taxon>
        <taxon>Gammaproteobacteria</taxon>
        <taxon>Lysobacterales</taxon>
        <taxon>Lysobacteraceae</taxon>
        <taxon>Luteimonas</taxon>
    </lineage>
</organism>
<evidence type="ECO:0000259" key="6">
    <source>
        <dbReference type="PROSITE" id="PS50887"/>
    </source>
</evidence>
<dbReference type="EMBL" id="VLKN01000002">
    <property type="protein sequence ID" value="TWI04560.1"/>
    <property type="molecule type" value="Genomic_DNA"/>
</dbReference>
<dbReference type="GO" id="GO:0052621">
    <property type="term" value="F:diguanylate cyclase activity"/>
    <property type="evidence" value="ECO:0007669"/>
    <property type="project" value="UniProtKB-EC"/>
</dbReference>
<accession>A0A562LA99</accession>
<evidence type="ECO:0000313" key="8">
    <source>
        <dbReference type="Proteomes" id="UP000315167"/>
    </source>
</evidence>
<comment type="caution">
    <text evidence="7">The sequence shown here is derived from an EMBL/GenBank/DDBJ whole genome shotgun (WGS) entry which is preliminary data.</text>
</comment>
<dbReference type="Proteomes" id="UP000315167">
    <property type="component" value="Unassembled WGS sequence"/>
</dbReference>
<dbReference type="FunFam" id="3.30.70.270:FF:000001">
    <property type="entry name" value="Diguanylate cyclase domain protein"/>
    <property type="match status" value="1"/>
</dbReference>
<dbReference type="NCBIfam" id="TIGR00254">
    <property type="entry name" value="GGDEF"/>
    <property type="match status" value="1"/>
</dbReference>
<keyword evidence="5" id="KW-1133">Transmembrane helix</keyword>
<dbReference type="PANTHER" id="PTHR45138:SF9">
    <property type="entry name" value="DIGUANYLATE CYCLASE DGCM-RELATED"/>
    <property type="match status" value="1"/>
</dbReference>
<dbReference type="InterPro" id="IPR029787">
    <property type="entry name" value="Nucleotide_cyclase"/>
</dbReference>
<evidence type="ECO:0000256" key="2">
    <source>
        <dbReference type="ARBA" id="ARBA00012528"/>
    </source>
</evidence>
<feature type="transmembrane region" description="Helical" evidence="5">
    <location>
        <begin position="161"/>
        <end position="185"/>
    </location>
</feature>
<name>A0A562LA99_9GAMM</name>
<dbReference type="InterPro" id="IPR007894">
    <property type="entry name" value="MASE2"/>
</dbReference>
<proteinExistence type="predicted"/>
<dbReference type="PANTHER" id="PTHR45138">
    <property type="entry name" value="REGULATORY COMPONENTS OF SENSORY TRANSDUCTION SYSTEM"/>
    <property type="match status" value="1"/>
</dbReference>
<feature type="coiled-coil region" evidence="4">
    <location>
        <begin position="285"/>
        <end position="312"/>
    </location>
</feature>
<dbReference type="InterPro" id="IPR000160">
    <property type="entry name" value="GGDEF_dom"/>
</dbReference>
<evidence type="ECO:0000256" key="1">
    <source>
        <dbReference type="ARBA" id="ARBA00001946"/>
    </source>
</evidence>
<dbReference type="InterPro" id="IPR050469">
    <property type="entry name" value="Diguanylate_Cyclase"/>
</dbReference>
<feature type="transmembrane region" description="Helical" evidence="5">
    <location>
        <begin position="137"/>
        <end position="155"/>
    </location>
</feature>
<dbReference type="EC" id="2.7.7.65" evidence="2"/>
<dbReference type="GO" id="GO:0043709">
    <property type="term" value="P:cell adhesion involved in single-species biofilm formation"/>
    <property type="evidence" value="ECO:0007669"/>
    <property type="project" value="TreeGrafter"/>
</dbReference>
<feature type="domain" description="GGDEF" evidence="6">
    <location>
        <begin position="230"/>
        <end position="362"/>
    </location>
</feature>
<dbReference type="InterPro" id="IPR043128">
    <property type="entry name" value="Rev_trsase/Diguanyl_cyclase"/>
</dbReference>
<dbReference type="GO" id="GO:1902201">
    <property type="term" value="P:negative regulation of bacterial-type flagellum-dependent cell motility"/>
    <property type="evidence" value="ECO:0007669"/>
    <property type="project" value="TreeGrafter"/>
</dbReference>
<dbReference type="Pfam" id="PF00990">
    <property type="entry name" value="GGDEF"/>
    <property type="match status" value="1"/>
</dbReference>